<accession>W7KGP8</accession>
<dbReference type="InterPro" id="IPR011579">
    <property type="entry name" value="ATPase_dom"/>
</dbReference>
<proteinExistence type="predicted"/>
<dbReference type="EMBL" id="ASRH01000042">
    <property type="protein sequence ID" value="EWG06345.1"/>
    <property type="molecule type" value="Genomic_DNA"/>
</dbReference>
<dbReference type="InterPro" id="IPR027417">
    <property type="entry name" value="P-loop_NTPase"/>
</dbReference>
<evidence type="ECO:0000313" key="4">
    <source>
        <dbReference type="Proteomes" id="UP000054284"/>
    </source>
</evidence>
<dbReference type="AlphaFoldDB" id="W7KGP8"/>
<evidence type="ECO:0000313" key="3">
    <source>
        <dbReference type="EMBL" id="EWG06345.1"/>
    </source>
</evidence>
<evidence type="ECO:0008006" key="5">
    <source>
        <dbReference type="Google" id="ProtNLM"/>
    </source>
</evidence>
<organism evidence="3 4">
    <name type="scientific">Candidatus Aramenus sulfurataquae</name>
    <dbReference type="NCBI Taxonomy" id="1326980"/>
    <lineage>
        <taxon>Archaea</taxon>
        <taxon>Thermoproteota</taxon>
        <taxon>Thermoprotei</taxon>
        <taxon>Sulfolobales</taxon>
        <taxon>Sulfolobaceae</taxon>
        <taxon>Candidatus Aramenus</taxon>
    </lineage>
</organism>
<dbReference type="InterPro" id="IPR036390">
    <property type="entry name" value="WH_DNA-bd_sf"/>
</dbReference>
<dbReference type="PANTHER" id="PTHR34704">
    <property type="entry name" value="ATPASE"/>
    <property type="match status" value="1"/>
</dbReference>
<feature type="domain" description="DUF234" evidence="2">
    <location>
        <begin position="298"/>
        <end position="372"/>
    </location>
</feature>
<evidence type="ECO:0000259" key="1">
    <source>
        <dbReference type="Pfam" id="PF01637"/>
    </source>
</evidence>
<feature type="domain" description="ATPase" evidence="1">
    <location>
        <begin position="3"/>
        <end position="192"/>
    </location>
</feature>
<gene>
    <name evidence="3" type="ORF">ASUL_10044</name>
</gene>
<dbReference type="PANTHER" id="PTHR34704:SF1">
    <property type="entry name" value="ATPASE"/>
    <property type="match status" value="1"/>
</dbReference>
<name>W7KGP8_9CREN</name>
<dbReference type="Proteomes" id="UP000054284">
    <property type="component" value="Unassembled WGS sequence"/>
</dbReference>
<protein>
    <recommendedName>
        <fullName evidence="5">ATPase</fullName>
    </recommendedName>
</protein>
<dbReference type="InterPro" id="IPR004256">
    <property type="entry name" value="DUF234"/>
</dbReference>
<dbReference type="Gene3D" id="3.40.50.300">
    <property type="entry name" value="P-loop containing nucleotide triphosphate hydrolases"/>
    <property type="match status" value="1"/>
</dbReference>
<dbReference type="SUPFAM" id="SSF52540">
    <property type="entry name" value="P-loop containing nucleoside triphosphate hydrolases"/>
    <property type="match status" value="1"/>
</dbReference>
<dbReference type="SUPFAM" id="SSF46785">
    <property type="entry name" value="Winged helix' DNA-binding domain"/>
    <property type="match status" value="1"/>
</dbReference>
<reference evidence="3 4" key="1">
    <citation type="journal article" date="2014" name="Genome Announc.">
        <title>Draft Genome Sequence of the Sulfolobales Archaeon AZ1, Obtained through Metagenomic Analysis of a Mexican Hot Spring.</title>
        <authorList>
            <person name="Servin-Garciduenas L.E."/>
            <person name="Martinez-Romero E."/>
        </authorList>
    </citation>
    <scope>NUCLEOTIDE SEQUENCE [LARGE SCALE GENOMIC DNA]</scope>
    <source>
        <strain evidence="3">AZ1-illumnia</strain>
    </source>
</reference>
<comment type="caution">
    <text evidence="3">The sequence shown here is derived from an EMBL/GenBank/DDBJ whole genome shotgun (WGS) entry which is preliminary data.</text>
</comment>
<sequence length="428" mass="50266">MIFVDRERELEAIRKRLESDSLELIVIYGRRRIGKTSLALRAVEGYPFVYYLAVEGKNNLSKFKQTVEKQFPEAKYVKEDWESLFHFLKDKVIVIDEFPYLIKEDSSIPSVFQKIIDEVLKGSKTKVILLGSSISMMSDLLSYKSPLYGRRTSTVNLRELRFKDLSKFGFDLIEGIRIYGFAGGVPYYLSKVKTPFLSWINEELKRVDTFVKDEVDFLLRYEFAEISTYKEILLAIAQGKNTLGEIRDFVGVGGEISSYMRKLERIGLVKREVPILGDHKRERKRGRYVIADNFTKFWFNFVYPNISEIEEGKFEIREEEYNKYLGSVFEEVAKEYVKEKYGVNVGRHWFKDVEIDILDKGLRVAGECKWSDNVDGVRVLHEVEGKLKRLKLDVNKIIIFARSFQRTESSERVEYVDLEKLRKWYEES</sequence>
<dbReference type="GO" id="GO:0005524">
    <property type="term" value="F:ATP binding"/>
    <property type="evidence" value="ECO:0007669"/>
    <property type="project" value="InterPro"/>
</dbReference>
<dbReference type="PATRIC" id="fig|1326980.6.peg.1999"/>
<dbReference type="Pfam" id="PF01637">
    <property type="entry name" value="ATPase_2"/>
    <property type="match status" value="1"/>
</dbReference>
<dbReference type="Pfam" id="PF03008">
    <property type="entry name" value="DUF234"/>
    <property type="match status" value="1"/>
</dbReference>
<keyword evidence="4" id="KW-1185">Reference proteome</keyword>
<evidence type="ECO:0000259" key="2">
    <source>
        <dbReference type="Pfam" id="PF03008"/>
    </source>
</evidence>